<evidence type="ECO:0000256" key="1">
    <source>
        <dbReference type="SAM" id="MobiDB-lite"/>
    </source>
</evidence>
<keyword evidence="2" id="KW-0812">Transmembrane</keyword>
<keyword evidence="4" id="KW-1185">Reference proteome</keyword>
<dbReference type="AlphaFoldDB" id="A0A9E8ZGY1"/>
<keyword evidence="2" id="KW-0472">Membrane</keyword>
<dbReference type="KEGG" id="tsin:OXH18_14165"/>
<dbReference type="Gene3D" id="3.30.1150.10">
    <property type="match status" value="1"/>
</dbReference>
<keyword evidence="2" id="KW-1133">Transmembrane helix</keyword>
<evidence type="ECO:0000313" key="4">
    <source>
        <dbReference type="Proteomes" id="UP001163152"/>
    </source>
</evidence>
<accession>A0A9E8ZGY1</accession>
<evidence type="ECO:0000256" key="2">
    <source>
        <dbReference type="SAM" id="Phobius"/>
    </source>
</evidence>
<dbReference type="SUPFAM" id="SSF74653">
    <property type="entry name" value="TolA/TonB C-terminal domain"/>
    <property type="match status" value="1"/>
</dbReference>
<feature type="transmembrane region" description="Helical" evidence="2">
    <location>
        <begin position="25"/>
        <end position="49"/>
    </location>
</feature>
<feature type="region of interest" description="Disordered" evidence="1">
    <location>
        <begin position="151"/>
        <end position="202"/>
    </location>
</feature>
<dbReference type="Proteomes" id="UP001163152">
    <property type="component" value="Chromosome"/>
</dbReference>
<sequence length="342" mass="35770">MTQQPHNSTSLDSIAIRRPPSRPRWLWLALLSGSAVVHSVLAVATVPFLSHLTNPTDEVAPMPIELVELASIDPTYAPTDSSNSNPMPPDPIAPSPDVAMSPAKIVGPMPPDQQTAIVPQEPALAPTSNAIAPSTAPPLVPAPAPVPVPESVPAAPPTPPAVAPAPPLQPEASEFSTIPIDRPPPDVSATLPTPANSVDPSGLTQVEVDAARTPVRLVASLETERLSTESTDDMPEQLAAPVGDVFQQDVATLGDAACLNAVTPAVLQTIGTRVGVQVATNVEGQVVQTVLQASSQNSDYDRLVECLVQHWNFSPATTQNQPVPSQALLVWVTIEPRTPSQE</sequence>
<evidence type="ECO:0000313" key="3">
    <source>
        <dbReference type="EMBL" id="WAL58331.1"/>
    </source>
</evidence>
<evidence type="ECO:0008006" key="5">
    <source>
        <dbReference type="Google" id="ProtNLM"/>
    </source>
</evidence>
<organism evidence="3 4">
    <name type="scientific">Thermocoleostomius sinensis A174</name>
    <dbReference type="NCBI Taxonomy" id="2016057"/>
    <lineage>
        <taxon>Bacteria</taxon>
        <taxon>Bacillati</taxon>
        <taxon>Cyanobacteriota</taxon>
        <taxon>Cyanophyceae</taxon>
        <taxon>Oculatellales</taxon>
        <taxon>Oculatellaceae</taxon>
        <taxon>Thermocoleostomius</taxon>
    </lineage>
</organism>
<dbReference type="EMBL" id="CP113797">
    <property type="protein sequence ID" value="WAL58331.1"/>
    <property type="molecule type" value="Genomic_DNA"/>
</dbReference>
<reference evidence="3" key="1">
    <citation type="submission" date="2022-12" db="EMBL/GenBank/DDBJ databases">
        <title>Polyphasic identification of a Novel Hot-Spring Cyanobacterium Ocullathermofonsia sinensis gen nov. sp. nov. and Genomic Insights on its Adaptations to the Thermal Habitat.</title>
        <authorList>
            <person name="Daroch M."/>
            <person name="Tang J."/>
            <person name="Jiang Y."/>
        </authorList>
    </citation>
    <scope>NUCLEOTIDE SEQUENCE</scope>
    <source>
        <strain evidence="3">PKUAC-SCTA174</strain>
    </source>
</reference>
<gene>
    <name evidence="3" type="ORF">OXH18_14165</name>
</gene>
<feature type="compositionally biased region" description="Polar residues" evidence="1">
    <location>
        <begin position="190"/>
        <end position="202"/>
    </location>
</feature>
<name>A0A9E8ZGY1_9CYAN</name>
<dbReference type="RefSeq" id="WP_268607742.1">
    <property type="nucleotide sequence ID" value="NZ_CP113797.1"/>
</dbReference>
<proteinExistence type="predicted"/>
<feature type="region of interest" description="Disordered" evidence="1">
    <location>
        <begin position="75"/>
        <end position="99"/>
    </location>
</feature>
<feature type="compositionally biased region" description="Pro residues" evidence="1">
    <location>
        <begin position="151"/>
        <end position="169"/>
    </location>
</feature>
<protein>
    <recommendedName>
        <fullName evidence="5">TonB C-terminal domain-containing protein</fullName>
    </recommendedName>
</protein>